<evidence type="ECO:0000313" key="1">
    <source>
        <dbReference type="EMBL" id="CAB5218303.1"/>
    </source>
</evidence>
<name>A0A6J7WSN5_9CAUD</name>
<organism evidence="1">
    <name type="scientific">uncultured Caudovirales phage</name>
    <dbReference type="NCBI Taxonomy" id="2100421"/>
    <lineage>
        <taxon>Viruses</taxon>
        <taxon>Duplodnaviria</taxon>
        <taxon>Heunggongvirae</taxon>
        <taxon>Uroviricota</taxon>
        <taxon>Caudoviricetes</taxon>
        <taxon>Peduoviridae</taxon>
        <taxon>Maltschvirus</taxon>
        <taxon>Maltschvirus maltsch</taxon>
    </lineage>
</organism>
<proteinExistence type="predicted"/>
<reference evidence="1" key="1">
    <citation type="submission" date="2020-05" db="EMBL/GenBank/DDBJ databases">
        <authorList>
            <person name="Chiriac C."/>
            <person name="Salcher M."/>
            <person name="Ghai R."/>
            <person name="Kavagutti S V."/>
        </authorList>
    </citation>
    <scope>NUCLEOTIDE SEQUENCE</scope>
</reference>
<accession>A0A6J7WSN5</accession>
<sequence>MEWKDITIRKYIALTDAMFTKYESDEDMVLTLLSILHDKPKEYFEASITISQLTKYIDGMQFIYKKDLTRGFPSRIKVKGRRYTIEHNVSELNSGQYIDLSNYCKDEITINKNYHKIVALLLSPYGLLGNKFKRQIRKAKTQAEVEMAHLKIWKERQELSELLLDEMTMDKVFQISSYFFLLYQNLIKATLDCLEKDKKKVMSELSQVLTEVGLQNIGDGLLH</sequence>
<gene>
    <name evidence="1" type="ORF">UFOVP212_9</name>
</gene>
<dbReference type="EMBL" id="LR798265">
    <property type="protein sequence ID" value="CAB5218303.1"/>
    <property type="molecule type" value="Genomic_DNA"/>
</dbReference>
<protein>
    <submittedName>
        <fullName evidence="1">Uncharacterized protein</fullName>
    </submittedName>
</protein>